<reference evidence="2" key="1">
    <citation type="submission" date="2023-03" db="EMBL/GenBank/DDBJ databases">
        <title>Massive genome expansion in bonnet fungi (Mycena s.s.) driven by repeated elements and novel gene families across ecological guilds.</title>
        <authorList>
            <consortium name="Lawrence Berkeley National Laboratory"/>
            <person name="Harder C.B."/>
            <person name="Miyauchi S."/>
            <person name="Viragh M."/>
            <person name="Kuo A."/>
            <person name="Thoen E."/>
            <person name="Andreopoulos B."/>
            <person name="Lu D."/>
            <person name="Skrede I."/>
            <person name="Drula E."/>
            <person name="Henrissat B."/>
            <person name="Morin E."/>
            <person name="Kohler A."/>
            <person name="Barry K."/>
            <person name="LaButti K."/>
            <person name="Morin E."/>
            <person name="Salamov A."/>
            <person name="Lipzen A."/>
            <person name="Mereny Z."/>
            <person name="Hegedus B."/>
            <person name="Baldrian P."/>
            <person name="Stursova M."/>
            <person name="Weitz H."/>
            <person name="Taylor A."/>
            <person name="Grigoriev I.V."/>
            <person name="Nagy L.G."/>
            <person name="Martin F."/>
            <person name="Kauserud H."/>
        </authorList>
    </citation>
    <scope>NUCLEOTIDE SEQUENCE</scope>
    <source>
        <strain evidence="2">9144</strain>
    </source>
</reference>
<feature type="region of interest" description="Disordered" evidence="1">
    <location>
        <begin position="193"/>
        <end position="213"/>
    </location>
</feature>
<comment type="caution">
    <text evidence="2">The sequence shown here is derived from an EMBL/GenBank/DDBJ whole genome shotgun (WGS) entry which is preliminary data.</text>
</comment>
<protein>
    <submittedName>
        <fullName evidence="2">Uncharacterized protein</fullName>
    </submittedName>
</protein>
<dbReference type="AlphaFoldDB" id="A0AAD6VLE6"/>
<sequence length="400" mass="44934">MSTPNLPPTRDWVIWDQTLPIPYRLTVYRDPVILKAFDALRDWLILNDHALATLTSLTFDDDIPPDTTIFLERKVDIVSWLCKAPPRIDFVELHHFGYSACPSISSTPFFARPTVDQQQAVRIQLAAWFLQAINLLNASQSHAPADSQLYMVLFLLERTLMREIAHAARSIFSTRPSSPEHLYGLHIQVEHTQTRKPDSGIETHQAPDDSGKLVKPGEHGWEMEARTGGEASLYMSGEGGIHNLEGFHIQGLAIETRDSLRYLDVTETKLLRKLAAVDWDSMEADLARLPSAVPQDNKYSVLRGGDFTVSCGSWADEQQDHNEHDAEGPVPLSPSPSTCTSFTGLQLSHPADNDGDEMSDVEGQKRVKEEERVFFGKDGTKLYKLERMYGQDVGEDLFSF</sequence>
<accession>A0AAD6VLE6</accession>
<proteinExistence type="predicted"/>
<feature type="region of interest" description="Disordered" evidence="1">
    <location>
        <begin position="319"/>
        <end position="338"/>
    </location>
</feature>
<evidence type="ECO:0000256" key="1">
    <source>
        <dbReference type="SAM" id="MobiDB-lite"/>
    </source>
</evidence>
<evidence type="ECO:0000313" key="2">
    <source>
        <dbReference type="EMBL" id="KAJ7213030.1"/>
    </source>
</evidence>
<dbReference type="EMBL" id="JARJCW010000022">
    <property type="protein sequence ID" value="KAJ7213030.1"/>
    <property type="molecule type" value="Genomic_DNA"/>
</dbReference>
<name>A0AAD6VLE6_9AGAR</name>
<gene>
    <name evidence="2" type="ORF">GGX14DRAFT_564075</name>
</gene>
<organism evidence="2 3">
    <name type="scientific">Mycena pura</name>
    <dbReference type="NCBI Taxonomy" id="153505"/>
    <lineage>
        <taxon>Eukaryota</taxon>
        <taxon>Fungi</taxon>
        <taxon>Dikarya</taxon>
        <taxon>Basidiomycota</taxon>
        <taxon>Agaricomycotina</taxon>
        <taxon>Agaricomycetes</taxon>
        <taxon>Agaricomycetidae</taxon>
        <taxon>Agaricales</taxon>
        <taxon>Marasmiineae</taxon>
        <taxon>Mycenaceae</taxon>
        <taxon>Mycena</taxon>
    </lineage>
</organism>
<evidence type="ECO:0000313" key="3">
    <source>
        <dbReference type="Proteomes" id="UP001219525"/>
    </source>
</evidence>
<dbReference type="Proteomes" id="UP001219525">
    <property type="component" value="Unassembled WGS sequence"/>
</dbReference>
<keyword evidence="3" id="KW-1185">Reference proteome</keyword>